<organism evidence="3 4">
    <name type="scientific">Fictibacillus phosphorivorans</name>
    <dbReference type="NCBI Taxonomy" id="1221500"/>
    <lineage>
        <taxon>Bacteria</taxon>
        <taxon>Bacillati</taxon>
        <taxon>Bacillota</taxon>
        <taxon>Bacilli</taxon>
        <taxon>Bacillales</taxon>
        <taxon>Fictibacillaceae</taxon>
        <taxon>Fictibacillus</taxon>
    </lineage>
</organism>
<evidence type="ECO:0000256" key="1">
    <source>
        <dbReference type="SAM" id="MobiDB-lite"/>
    </source>
</evidence>
<dbReference type="Proteomes" id="UP000076623">
    <property type="component" value="Chromosome"/>
</dbReference>
<evidence type="ECO:0000313" key="4">
    <source>
        <dbReference type="Proteomes" id="UP000076623"/>
    </source>
</evidence>
<feature type="transmembrane region" description="Helical" evidence="2">
    <location>
        <begin position="12"/>
        <end position="31"/>
    </location>
</feature>
<keyword evidence="2" id="KW-0812">Transmembrane</keyword>
<gene>
    <name evidence="3" type="ORF">ABE65_019240</name>
</gene>
<sequence length="243" mass="27245">MVPKRKLIKKKHILLSLILFFYISILIIPKYDTFAWFTAESFAKGKITNANTSDLLNIDVSDVQYQKNCKVKTSVTITNISNIEIPVSLNLISKENQSKSKWLQPGEALSSGTNVTDPSCDASQVMYHLYAFEGYVDEKIVVPLSPEKMIKPVEPKKEDTNDESKKEPEVEKEEPQIPEIEEPPQQDPAPEEEVPTEPTPPTPQPEENPDTTNPDDDQADTPIPAPQPEQSDQEGKKDVKTDA</sequence>
<name>A0A160IR61_9BACL</name>
<keyword evidence="2" id="KW-0472">Membrane</keyword>
<proteinExistence type="predicted"/>
<dbReference type="RefSeq" id="WP_066398557.1">
    <property type="nucleotide sequence ID" value="NZ_CP015378.1"/>
</dbReference>
<dbReference type="EMBL" id="CP015378">
    <property type="protein sequence ID" value="ANC78816.1"/>
    <property type="molecule type" value="Genomic_DNA"/>
</dbReference>
<keyword evidence="2" id="KW-1133">Transmembrane helix</keyword>
<evidence type="ECO:0000256" key="2">
    <source>
        <dbReference type="SAM" id="Phobius"/>
    </source>
</evidence>
<reference evidence="3 4" key="1">
    <citation type="submission" date="2016-04" db="EMBL/GenBank/DDBJ databases">
        <title>Complete genome sequence of Fictibacillus phosphorivorans G25-29, a strain toxic to nematodes.</title>
        <authorList>
            <person name="Zheng Z."/>
        </authorList>
    </citation>
    <scope>NUCLEOTIDE SEQUENCE [LARGE SCALE GENOMIC DNA]</scope>
    <source>
        <strain evidence="3 4">G25-29</strain>
    </source>
</reference>
<evidence type="ECO:0000313" key="3">
    <source>
        <dbReference type="EMBL" id="ANC78816.1"/>
    </source>
</evidence>
<protein>
    <submittedName>
        <fullName evidence="3">Uncharacterized protein</fullName>
    </submittedName>
</protein>
<dbReference type="AlphaFoldDB" id="A0A160IR61"/>
<feature type="compositionally biased region" description="Basic and acidic residues" evidence="1">
    <location>
        <begin position="233"/>
        <end position="243"/>
    </location>
</feature>
<feature type="compositionally biased region" description="Acidic residues" evidence="1">
    <location>
        <begin position="207"/>
        <end position="219"/>
    </location>
</feature>
<keyword evidence="4" id="KW-1185">Reference proteome</keyword>
<dbReference type="STRING" id="1221500.ABE65_019240"/>
<dbReference type="KEGG" id="fpn:ABE65_019240"/>
<accession>A0A160IR61</accession>
<feature type="compositionally biased region" description="Basic and acidic residues" evidence="1">
    <location>
        <begin position="152"/>
        <end position="175"/>
    </location>
</feature>
<feature type="compositionally biased region" description="Acidic residues" evidence="1">
    <location>
        <begin position="179"/>
        <end position="195"/>
    </location>
</feature>
<feature type="region of interest" description="Disordered" evidence="1">
    <location>
        <begin position="152"/>
        <end position="243"/>
    </location>
</feature>
<feature type="compositionally biased region" description="Pro residues" evidence="1">
    <location>
        <begin position="197"/>
        <end position="206"/>
    </location>
</feature>